<reference evidence="2 3" key="1">
    <citation type="submission" date="2019-01" db="EMBL/GenBank/DDBJ databases">
        <authorList>
            <person name="Chen W.-M."/>
        </authorList>
    </citation>
    <scope>NUCLEOTIDE SEQUENCE [LARGE SCALE GENOMIC DNA]</scope>
    <source>
        <strain evidence="2 3">ICH-3</strain>
    </source>
</reference>
<dbReference type="RefSeq" id="WP_128195759.1">
    <property type="nucleotide sequence ID" value="NZ_SACT01000001.1"/>
</dbReference>
<comment type="caution">
    <text evidence="2">The sequence shown here is derived from an EMBL/GenBank/DDBJ whole genome shotgun (WGS) entry which is preliminary data.</text>
</comment>
<accession>A0A3S2U5A8</accession>
<evidence type="ECO:0000313" key="3">
    <source>
        <dbReference type="Proteomes" id="UP000288178"/>
    </source>
</evidence>
<protein>
    <submittedName>
        <fullName evidence="2">Uncharacterized protein</fullName>
    </submittedName>
</protein>
<feature type="chain" id="PRO_5018648238" evidence="1">
    <location>
        <begin position="23"/>
        <end position="113"/>
    </location>
</feature>
<gene>
    <name evidence="2" type="ORF">ENE75_03810</name>
</gene>
<keyword evidence="3" id="KW-1185">Reference proteome</keyword>
<dbReference type="EMBL" id="SACT01000001">
    <property type="protein sequence ID" value="RVT54010.1"/>
    <property type="molecule type" value="Genomic_DNA"/>
</dbReference>
<name>A0A3S2U5A8_9BURK</name>
<keyword evidence="1" id="KW-0732">Signal</keyword>
<dbReference type="OrthoDB" id="6695641at2"/>
<proteinExistence type="predicted"/>
<evidence type="ECO:0000256" key="1">
    <source>
        <dbReference type="SAM" id="SignalP"/>
    </source>
</evidence>
<dbReference type="AlphaFoldDB" id="A0A3S2U5A8"/>
<evidence type="ECO:0000313" key="2">
    <source>
        <dbReference type="EMBL" id="RVT54010.1"/>
    </source>
</evidence>
<organism evidence="2 3">
    <name type="scientific">Rubrivivax albus</name>
    <dbReference type="NCBI Taxonomy" id="2499835"/>
    <lineage>
        <taxon>Bacteria</taxon>
        <taxon>Pseudomonadati</taxon>
        <taxon>Pseudomonadota</taxon>
        <taxon>Betaproteobacteria</taxon>
        <taxon>Burkholderiales</taxon>
        <taxon>Sphaerotilaceae</taxon>
        <taxon>Rubrivivax</taxon>
    </lineage>
</organism>
<sequence>MSALLTLSVLPGCAATAPSATPAPLLPMARPLGTLQCQPGGPTPEALAAALREAGVPVTQVACGHDGRMRPAVCGAPDGRLAIVDIPAEHQARAEALGWRPLAAMPDASRQPC</sequence>
<feature type="signal peptide" evidence="1">
    <location>
        <begin position="1"/>
        <end position="22"/>
    </location>
</feature>
<dbReference type="Proteomes" id="UP000288178">
    <property type="component" value="Unassembled WGS sequence"/>
</dbReference>